<evidence type="ECO:0000313" key="2">
    <source>
        <dbReference type="Proteomes" id="UP000576209"/>
    </source>
</evidence>
<name>A0A840DZ85_9BACT</name>
<keyword evidence="2" id="KW-1185">Reference proteome</keyword>
<organism evidence="1 2">
    <name type="scientific">Neolewinella aquimaris</name>
    <dbReference type="NCBI Taxonomy" id="1835722"/>
    <lineage>
        <taxon>Bacteria</taxon>
        <taxon>Pseudomonadati</taxon>
        <taxon>Bacteroidota</taxon>
        <taxon>Saprospiria</taxon>
        <taxon>Saprospirales</taxon>
        <taxon>Lewinellaceae</taxon>
        <taxon>Neolewinella</taxon>
    </lineage>
</organism>
<dbReference type="Proteomes" id="UP000576209">
    <property type="component" value="Unassembled WGS sequence"/>
</dbReference>
<proteinExistence type="predicted"/>
<dbReference type="EMBL" id="JACIFF010000002">
    <property type="protein sequence ID" value="MBB4078301.1"/>
    <property type="molecule type" value="Genomic_DNA"/>
</dbReference>
<dbReference type="AlphaFoldDB" id="A0A840DZ85"/>
<reference evidence="1 2" key="1">
    <citation type="submission" date="2020-08" db="EMBL/GenBank/DDBJ databases">
        <title>Genomic Encyclopedia of Type Strains, Phase IV (KMG-IV): sequencing the most valuable type-strain genomes for metagenomic binning, comparative biology and taxonomic classification.</title>
        <authorList>
            <person name="Goeker M."/>
        </authorList>
    </citation>
    <scope>NUCLEOTIDE SEQUENCE [LARGE SCALE GENOMIC DNA]</scope>
    <source>
        <strain evidence="1 2">DSM 105137</strain>
    </source>
</reference>
<dbReference type="Pfam" id="PF11536">
    <property type="entry name" value="DUF3226"/>
    <property type="match status" value="1"/>
</dbReference>
<sequence length="222" mass="24637">MAQRLIIEGKDAYVLSELCRLWRLGLPVGYNAASYGREFVKSAGGIDNVPTIIREELRSPEVTNIGIVVDANSVGVRTRCQSIVAIIADTLPEASQPKVETIGSEGLVWDALGGPGRLRVGIFIMPDNRHEGYLEHFLESIIVKNTEQLRASQAFLDELSAASLSLFKPTHRQKALMYTFLAIQYPPGDSATTALKKGIFDYRAKPAEHFINWFRNTFQLEG</sequence>
<gene>
    <name evidence="1" type="ORF">GGR28_000914</name>
</gene>
<evidence type="ECO:0000313" key="1">
    <source>
        <dbReference type="EMBL" id="MBB4078301.1"/>
    </source>
</evidence>
<dbReference type="RefSeq" id="WP_183494555.1">
    <property type="nucleotide sequence ID" value="NZ_JACIFF010000002.1"/>
</dbReference>
<protein>
    <submittedName>
        <fullName evidence="1">Uncharacterized protein</fullName>
    </submittedName>
</protein>
<dbReference type="InterPro" id="IPR024508">
    <property type="entry name" value="DUF3226"/>
</dbReference>
<comment type="caution">
    <text evidence="1">The sequence shown here is derived from an EMBL/GenBank/DDBJ whole genome shotgun (WGS) entry which is preliminary data.</text>
</comment>
<accession>A0A840DZ85</accession>